<accession>A0A939D8Y3</accession>
<sequence>MKKSMILTVVTVLTLVLGITVAVAATSDPGSETDPIVTKSYVDSKSSYTPISLTPGQKLIGGVGTEVILRSGEATAIGNSSNGVSDITAGTDLMTGQAVGLNHLLLIPREDGRGITATTDIWVMVRGVYSIQ</sequence>
<evidence type="ECO:0000313" key="3">
    <source>
        <dbReference type="Proteomes" id="UP000664545"/>
    </source>
</evidence>
<dbReference type="Proteomes" id="UP000664545">
    <property type="component" value="Unassembled WGS sequence"/>
</dbReference>
<feature type="signal peptide" evidence="1">
    <location>
        <begin position="1"/>
        <end position="24"/>
    </location>
</feature>
<dbReference type="RefSeq" id="WP_206581662.1">
    <property type="nucleotide sequence ID" value="NZ_JAFJZZ010000001.1"/>
</dbReference>
<evidence type="ECO:0000313" key="2">
    <source>
        <dbReference type="EMBL" id="MBN7772893.1"/>
    </source>
</evidence>
<organism evidence="2 3">
    <name type="scientific">Clostridium aminobutyricum</name>
    <dbReference type="NCBI Taxonomy" id="33953"/>
    <lineage>
        <taxon>Bacteria</taxon>
        <taxon>Bacillati</taxon>
        <taxon>Bacillota</taxon>
        <taxon>Clostridia</taxon>
        <taxon>Eubacteriales</taxon>
        <taxon>Clostridiaceae</taxon>
        <taxon>Clostridium</taxon>
    </lineage>
</organism>
<comment type="caution">
    <text evidence="2">The sequence shown here is derived from an EMBL/GenBank/DDBJ whole genome shotgun (WGS) entry which is preliminary data.</text>
</comment>
<keyword evidence="1" id="KW-0732">Signal</keyword>
<protein>
    <submittedName>
        <fullName evidence="2">Uncharacterized protein</fullName>
    </submittedName>
</protein>
<feature type="chain" id="PRO_5038038712" evidence="1">
    <location>
        <begin position="25"/>
        <end position="132"/>
    </location>
</feature>
<name>A0A939D8Y3_CLOAM</name>
<proteinExistence type="predicted"/>
<keyword evidence="3" id="KW-1185">Reference proteome</keyword>
<reference evidence="2" key="1">
    <citation type="submission" date="2021-02" db="EMBL/GenBank/DDBJ databases">
        <title>Abyssanaerobacter marinus gen.nov., sp., nov, anaerobic bacterium isolated from the Onnuri vent field of Indian Ocean and suggestion of Mogibacteriaceae fam. nov., and proposal of reclassification of ambiguous this family's genus member.</title>
        <authorList>
            <person name="Kim Y.J."/>
            <person name="Yang J.-A."/>
        </authorList>
    </citation>
    <scope>NUCLEOTIDE SEQUENCE</scope>
    <source>
        <strain evidence="2">DSM 2634</strain>
    </source>
</reference>
<dbReference type="EMBL" id="JAFJZZ010000001">
    <property type="protein sequence ID" value="MBN7772893.1"/>
    <property type="molecule type" value="Genomic_DNA"/>
</dbReference>
<gene>
    <name evidence="2" type="ORF">JYB65_05905</name>
</gene>
<dbReference type="AlphaFoldDB" id="A0A939D8Y3"/>
<evidence type="ECO:0000256" key="1">
    <source>
        <dbReference type="SAM" id="SignalP"/>
    </source>
</evidence>